<dbReference type="InParanoid" id="D6Z2B1"/>
<dbReference type="OrthoDB" id="5540049at2"/>
<proteinExistence type="predicted"/>
<organism evidence="2 3">
    <name type="scientific">Desulfurivibrio alkaliphilus (strain DSM 19089 / UNIQEM U267 / AHT2)</name>
    <dbReference type="NCBI Taxonomy" id="589865"/>
    <lineage>
        <taxon>Bacteria</taxon>
        <taxon>Pseudomonadati</taxon>
        <taxon>Thermodesulfobacteriota</taxon>
        <taxon>Desulfobulbia</taxon>
        <taxon>Desulfobulbales</taxon>
        <taxon>Desulfobulbaceae</taxon>
        <taxon>Desulfurivibrio</taxon>
    </lineage>
</organism>
<dbReference type="EMBL" id="CP001940">
    <property type="protein sequence ID" value="ADH85686.1"/>
    <property type="molecule type" value="Genomic_DNA"/>
</dbReference>
<keyword evidence="1" id="KW-1133">Transmembrane helix</keyword>
<sequence length="136" mass="15232">MNILLGTFIGLLLIYVIAYTDFVLSRKLKMQVAAINDQGRRDYSFQPLSWPLAAGLALGCWAVLGLLPRQALYLEYRILLTLLAWGVMAGLVYWFLKQRTNARLAQQALLLLLGFAVISGLLLAPLANLLNQMLPW</sequence>
<dbReference type="AlphaFoldDB" id="D6Z2B1"/>
<dbReference type="STRING" id="589865.DaAHT2_0983"/>
<protein>
    <submittedName>
        <fullName evidence="2">Major facilitator transporter</fullName>
    </submittedName>
</protein>
<dbReference type="Proteomes" id="UP000001508">
    <property type="component" value="Chromosome"/>
</dbReference>
<keyword evidence="1" id="KW-0812">Transmembrane</keyword>
<feature type="transmembrane region" description="Helical" evidence="1">
    <location>
        <begin position="79"/>
        <end position="96"/>
    </location>
</feature>
<feature type="transmembrane region" description="Helical" evidence="1">
    <location>
        <begin position="48"/>
        <end position="67"/>
    </location>
</feature>
<evidence type="ECO:0000313" key="3">
    <source>
        <dbReference type="Proteomes" id="UP000001508"/>
    </source>
</evidence>
<keyword evidence="3" id="KW-1185">Reference proteome</keyword>
<keyword evidence="1" id="KW-0472">Membrane</keyword>
<name>D6Z2B1_DESAT</name>
<dbReference type="KEGG" id="dak:DaAHT2_0983"/>
<evidence type="ECO:0000256" key="1">
    <source>
        <dbReference type="SAM" id="Phobius"/>
    </source>
</evidence>
<accession>D6Z2B1</accession>
<reference evidence="3" key="1">
    <citation type="submission" date="2010-02" db="EMBL/GenBank/DDBJ databases">
        <title>Complete sequence of Desulfurivibrio alkaliphilus AHT2.</title>
        <authorList>
            <consortium name="US DOE Joint Genome Institute"/>
            <person name="Pitluck S."/>
            <person name="Chertkov O."/>
            <person name="Detter J.C."/>
            <person name="Han C."/>
            <person name="Tapia R."/>
            <person name="Larimer F."/>
            <person name="Land M."/>
            <person name="Hauser L."/>
            <person name="Kyrpides N."/>
            <person name="Mikhailova N."/>
            <person name="Sorokin D.Y."/>
            <person name="Muyzer G."/>
            <person name="Woyke T."/>
        </authorList>
    </citation>
    <scope>NUCLEOTIDE SEQUENCE [LARGE SCALE GENOMIC DNA]</scope>
    <source>
        <strain evidence="3">DSM 19089 / UNIQEM U267 / AHT2</strain>
    </source>
</reference>
<feature type="transmembrane region" description="Helical" evidence="1">
    <location>
        <begin position="108"/>
        <end position="130"/>
    </location>
</feature>
<evidence type="ECO:0000313" key="2">
    <source>
        <dbReference type="EMBL" id="ADH85686.1"/>
    </source>
</evidence>
<dbReference type="HOGENOM" id="CLU_1872072_0_0_7"/>
<gene>
    <name evidence="2" type="ordered locus">DaAHT2_0983</name>
</gene>
<dbReference type="RefSeq" id="WP_013163216.1">
    <property type="nucleotide sequence ID" value="NC_014216.1"/>
</dbReference>